<accession>A0AA47KJF0</accession>
<dbReference type="Gene3D" id="6.20.330.10">
    <property type="match status" value="1"/>
</dbReference>
<feature type="domain" description="Peptidase S49" evidence="9">
    <location>
        <begin position="402"/>
        <end position="552"/>
    </location>
</feature>
<dbReference type="InterPro" id="IPR047217">
    <property type="entry name" value="S49_SppA_67K_type_N"/>
</dbReference>
<dbReference type="NCBIfam" id="TIGR00705">
    <property type="entry name" value="SppA_67K"/>
    <property type="match status" value="1"/>
</dbReference>
<dbReference type="EMBL" id="CP114588">
    <property type="protein sequence ID" value="WBA07974.1"/>
    <property type="molecule type" value="Genomic_DNA"/>
</dbReference>
<reference evidence="10" key="1">
    <citation type="submission" date="2022-09" db="EMBL/GenBank/DDBJ databases">
        <authorList>
            <person name="Li Z.-J."/>
        </authorList>
    </citation>
    <scope>NUCLEOTIDE SEQUENCE</scope>
    <source>
        <strain evidence="10">TGB11</strain>
    </source>
</reference>
<gene>
    <name evidence="10" type="primary">sppA</name>
    <name evidence="10" type="ORF">N8M53_09055</name>
</gene>
<feature type="transmembrane region" description="Helical" evidence="8">
    <location>
        <begin position="21"/>
        <end position="42"/>
    </location>
</feature>
<dbReference type="InterPro" id="IPR004634">
    <property type="entry name" value="Pept_S49_pIV"/>
</dbReference>
<dbReference type="AlphaFoldDB" id="A0AA47KJF0"/>
<dbReference type="Gene3D" id="3.90.226.10">
    <property type="entry name" value="2-enoyl-CoA Hydratase, Chain A, domain 1"/>
    <property type="match status" value="2"/>
</dbReference>
<dbReference type="GO" id="GO:0008236">
    <property type="term" value="F:serine-type peptidase activity"/>
    <property type="evidence" value="ECO:0007669"/>
    <property type="project" value="UniProtKB-KW"/>
</dbReference>
<sequence length="628" mass="68881">MKKLFRFIASLFKWLWRALSFARQLLLNVLFIGVIVAIYLALTSDTPLTPKDAESVKVAQSEPEPRALLLNIDGPIVEQRQRLSPIDTLSRNALGQPIETENVLFDIVDTVRHAASDEQINGLVLSLGDMPSTSLTKLRYIAKAINTFKASGKPVIAIGGTYSQSQYYLASYADEVLMSPDGMVMLQGYGSYNLYWKDLLDKLDVSTHVFRVGTYKSFVEPYTRNNMSAAAREANQAWLSQLWDAYVNDVAENRGIQADMLSPSAEQLLTRLRRFEGDFAALSQDVGIVDKLMTRQQIRRYLADKFGSDGKDSFEYTGYYDYLPKIQNGFSLPGNNNIAVVVASGPIMDGQQRPGTVGGDTTAALLRDARLDSSVKAVVLRVDSPGGSAFASEVIRNEVDALREAGKPVVVSMSSVAASGGYWLSASADRIIAQPTTITGSIGIFSLFTTFENTLDDLGIQSDGVGTTPFAGVGLTRALPDEVGDIMQLGIEHGYHRFLSVVSNHRNMSMEQADQVAQGRVWTGKDALNLGLVDKLGDFDDAVSTAAELAGIEDYQLDWMQQPLTPFEQFINDVLGQSASVLGKTVQANMPSIAQQLASSPQWQSLTLLEKFNDPQGRYLFCLNCQYQ</sequence>
<feature type="domain" description="Peptidase S49" evidence="9">
    <location>
        <begin position="148"/>
        <end position="302"/>
    </location>
</feature>
<comment type="subcellular location">
    <subcellularLocation>
        <location evidence="1">Membrane</location>
    </subcellularLocation>
</comment>
<evidence type="ECO:0000256" key="6">
    <source>
        <dbReference type="ARBA" id="ARBA00023136"/>
    </source>
</evidence>
<comment type="similarity">
    <text evidence="2">Belongs to the peptidase S49 family.</text>
</comment>
<dbReference type="Proteomes" id="UP001164748">
    <property type="component" value="Chromosome"/>
</dbReference>
<evidence type="ECO:0000256" key="7">
    <source>
        <dbReference type="PIRSR" id="PIRSR001217-1"/>
    </source>
</evidence>
<dbReference type="InterPro" id="IPR002142">
    <property type="entry name" value="Peptidase_S49"/>
</dbReference>
<dbReference type="PANTHER" id="PTHR33209">
    <property type="entry name" value="PROTEASE 4"/>
    <property type="match status" value="1"/>
</dbReference>
<keyword evidence="4" id="KW-0378">Hydrolase</keyword>
<dbReference type="CDD" id="cd07018">
    <property type="entry name" value="S49_SppA_67K_type"/>
    <property type="match status" value="1"/>
</dbReference>
<keyword evidence="6 8" id="KW-0472">Membrane</keyword>
<dbReference type="Pfam" id="PF01343">
    <property type="entry name" value="Peptidase_S49"/>
    <property type="match status" value="2"/>
</dbReference>
<organism evidence="10 11">
    <name type="scientific">Salinivibrio kushneri</name>
    <dbReference type="NCBI Taxonomy" id="1908198"/>
    <lineage>
        <taxon>Bacteria</taxon>
        <taxon>Pseudomonadati</taxon>
        <taxon>Pseudomonadota</taxon>
        <taxon>Gammaproteobacteria</taxon>
        <taxon>Vibrionales</taxon>
        <taxon>Vibrionaceae</taxon>
        <taxon>Salinivibrio</taxon>
    </lineage>
</organism>
<evidence type="ECO:0000256" key="2">
    <source>
        <dbReference type="ARBA" id="ARBA00008683"/>
    </source>
</evidence>
<feature type="active site" description="Nucleophile" evidence="7">
    <location>
        <position position="419"/>
    </location>
</feature>
<dbReference type="InterPro" id="IPR029045">
    <property type="entry name" value="ClpP/crotonase-like_dom_sf"/>
</dbReference>
<dbReference type="RefSeq" id="WP_269578533.1">
    <property type="nucleotide sequence ID" value="NZ_CP114588.1"/>
</dbReference>
<keyword evidence="3" id="KW-0645">Protease</keyword>
<evidence type="ECO:0000256" key="4">
    <source>
        <dbReference type="ARBA" id="ARBA00022801"/>
    </source>
</evidence>
<dbReference type="PANTHER" id="PTHR33209:SF1">
    <property type="entry name" value="PEPTIDASE S49 DOMAIN-CONTAINING PROTEIN"/>
    <property type="match status" value="1"/>
</dbReference>
<dbReference type="CDD" id="cd07023">
    <property type="entry name" value="S49_Sppa_N_C"/>
    <property type="match status" value="1"/>
</dbReference>
<evidence type="ECO:0000313" key="10">
    <source>
        <dbReference type="EMBL" id="WBA07974.1"/>
    </source>
</evidence>
<evidence type="ECO:0000259" key="9">
    <source>
        <dbReference type="Pfam" id="PF01343"/>
    </source>
</evidence>
<keyword evidence="5" id="KW-0720">Serine protease</keyword>
<evidence type="ECO:0000256" key="1">
    <source>
        <dbReference type="ARBA" id="ARBA00004370"/>
    </source>
</evidence>
<dbReference type="SUPFAM" id="SSF52096">
    <property type="entry name" value="ClpP/crotonase"/>
    <property type="match status" value="2"/>
</dbReference>
<dbReference type="GO" id="GO:0016020">
    <property type="term" value="C:membrane"/>
    <property type="evidence" value="ECO:0007669"/>
    <property type="project" value="UniProtKB-SubCell"/>
</dbReference>
<dbReference type="NCBIfam" id="TIGR00706">
    <property type="entry name" value="SppA_dom"/>
    <property type="match status" value="1"/>
</dbReference>
<evidence type="ECO:0000256" key="8">
    <source>
        <dbReference type="SAM" id="Phobius"/>
    </source>
</evidence>
<keyword evidence="8" id="KW-0812">Transmembrane</keyword>
<dbReference type="PIRSF" id="PIRSF001217">
    <property type="entry name" value="Protease_4_SppA"/>
    <property type="match status" value="1"/>
</dbReference>
<dbReference type="GO" id="GO:0006465">
    <property type="term" value="P:signal peptide processing"/>
    <property type="evidence" value="ECO:0007669"/>
    <property type="project" value="InterPro"/>
</dbReference>
<dbReference type="InterPro" id="IPR004635">
    <property type="entry name" value="Pept_S49_SppA"/>
</dbReference>
<protein>
    <submittedName>
        <fullName evidence="10">Signal peptide peptidase SppA</fullName>
    </submittedName>
</protein>
<keyword evidence="8" id="KW-1133">Transmembrane helix</keyword>
<evidence type="ECO:0000256" key="5">
    <source>
        <dbReference type="ARBA" id="ARBA00022825"/>
    </source>
</evidence>
<name>A0AA47KJF0_9GAMM</name>
<feature type="active site" description="Proton donor/acceptor" evidence="7">
    <location>
        <position position="216"/>
    </location>
</feature>
<evidence type="ECO:0000313" key="11">
    <source>
        <dbReference type="Proteomes" id="UP001164748"/>
    </source>
</evidence>
<proteinExistence type="inferred from homology"/>
<evidence type="ECO:0000256" key="3">
    <source>
        <dbReference type="ARBA" id="ARBA00022670"/>
    </source>
</evidence>
<dbReference type="InterPro" id="IPR047272">
    <property type="entry name" value="S49_SppA_C"/>
</dbReference>